<dbReference type="InterPro" id="IPR041698">
    <property type="entry name" value="Methyltransf_25"/>
</dbReference>
<evidence type="ECO:0000256" key="1">
    <source>
        <dbReference type="ARBA" id="ARBA00022603"/>
    </source>
</evidence>
<protein>
    <submittedName>
        <fullName evidence="4">Aklanonic acid methyltransferase DauC</fullName>
        <ecNumber evidence="4">2.1.1.288</ecNumber>
    </submittedName>
</protein>
<dbReference type="PANTHER" id="PTHR43861">
    <property type="entry name" value="TRANS-ACONITATE 2-METHYLTRANSFERASE-RELATED"/>
    <property type="match status" value="1"/>
</dbReference>
<name>A0A5B8R626_9ZZZZ</name>
<dbReference type="InterPro" id="IPR029063">
    <property type="entry name" value="SAM-dependent_MTases_sf"/>
</dbReference>
<dbReference type="SUPFAM" id="SSF53335">
    <property type="entry name" value="S-adenosyl-L-methionine-dependent methyltransferases"/>
    <property type="match status" value="1"/>
</dbReference>
<keyword evidence="1 4" id="KW-0489">Methyltransferase</keyword>
<organism evidence="4">
    <name type="scientific">uncultured organism</name>
    <dbReference type="NCBI Taxonomy" id="155900"/>
    <lineage>
        <taxon>unclassified sequences</taxon>
        <taxon>environmental samples</taxon>
    </lineage>
</organism>
<dbReference type="PANTHER" id="PTHR43861:SF1">
    <property type="entry name" value="TRANS-ACONITATE 2-METHYLTRANSFERASE"/>
    <property type="match status" value="1"/>
</dbReference>
<feature type="domain" description="Methyltransferase" evidence="3">
    <location>
        <begin position="55"/>
        <end position="151"/>
    </location>
</feature>
<gene>
    <name evidence="4" type="primary">dauC</name>
    <name evidence="4" type="ORF">KBTEX_00337</name>
</gene>
<evidence type="ECO:0000256" key="2">
    <source>
        <dbReference type="ARBA" id="ARBA00022679"/>
    </source>
</evidence>
<reference evidence="4" key="1">
    <citation type="submission" date="2019-06" db="EMBL/GenBank/DDBJ databases">
        <authorList>
            <person name="Murdoch R.W."/>
            <person name="Fathepure B."/>
        </authorList>
    </citation>
    <scope>NUCLEOTIDE SEQUENCE</scope>
</reference>
<accession>A0A5B8R626</accession>
<dbReference type="AlphaFoldDB" id="A0A5B8R626"/>
<dbReference type="Gene3D" id="3.40.50.150">
    <property type="entry name" value="Vaccinia Virus protein VP39"/>
    <property type="match status" value="1"/>
</dbReference>
<dbReference type="EC" id="2.1.1.288" evidence="4"/>
<evidence type="ECO:0000313" key="4">
    <source>
        <dbReference type="EMBL" id="QEA04036.1"/>
    </source>
</evidence>
<sequence length="225" mass="24155">MSRLSADGAFARQVYARIAGYYDPLLWLFVPMGVRLGRYRAALVDGLALAPGGTVVDLGCGTGRNLPRLARAVGPAGRIIGVDVSAGMLERARRRADALGLDNVSLVQADFLQWAGPGRSVDAVCAALTLGMSGDYPVVIDRAAGWLRPGGRFGALEMQAPEGWPAWLVRAGVALNRVFGVRPEQITRRVDQALLARLTPVYHRYYYGGVFTLAVGCVDERTLPS</sequence>
<proteinExistence type="predicted"/>
<dbReference type="Pfam" id="PF13649">
    <property type="entry name" value="Methyltransf_25"/>
    <property type="match status" value="1"/>
</dbReference>
<keyword evidence="2 4" id="KW-0808">Transferase</keyword>
<dbReference type="GO" id="GO:0008168">
    <property type="term" value="F:methyltransferase activity"/>
    <property type="evidence" value="ECO:0007669"/>
    <property type="project" value="UniProtKB-KW"/>
</dbReference>
<dbReference type="EMBL" id="MN079078">
    <property type="protein sequence ID" value="QEA04036.1"/>
    <property type="molecule type" value="Genomic_DNA"/>
</dbReference>
<dbReference type="GO" id="GO:0032259">
    <property type="term" value="P:methylation"/>
    <property type="evidence" value="ECO:0007669"/>
    <property type="project" value="UniProtKB-KW"/>
</dbReference>
<dbReference type="CDD" id="cd02440">
    <property type="entry name" value="AdoMet_MTases"/>
    <property type="match status" value="1"/>
</dbReference>
<evidence type="ECO:0000259" key="3">
    <source>
        <dbReference type="Pfam" id="PF13649"/>
    </source>
</evidence>